<dbReference type="FunCoup" id="A0A0H2R1S0">
    <property type="interactions" value="19"/>
</dbReference>
<evidence type="ECO:0000313" key="3">
    <source>
        <dbReference type="Proteomes" id="UP000053477"/>
    </source>
</evidence>
<keyword evidence="1" id="KW-0175">Coiled coil</keyword>
<evidence type="ECO:0000313" key="2">
    <source>
        <dbReference type="EMBL" id="KLO05695.1"/>
    </source>
</evidence>
<evidence type="ECO:0000256" key="1">
    <source>
        <dbReference type="SAM" id="Coils"/>
    </source>
</evidence>
<organism evidence="2 3">
    <name type="scientific">Schizopora paradoxa</name>
    <dbReference type="NCBI Taxonomy" id="27342"/>
    <lineage>
        <taxon>Eukaryota</taxon>
        <taxon>Fungi</taxon>
        <taxon>Dikarya</taxon>
        <taxon>Basidiomycota</taxon>
        <taxon>Agaricomycotina</taxon>
        <taxon>Agaricomycetes</taxon>
        <taxon>Hymenochaetales</taxon>
        <taxon>Schizoporaceae</taxon>
        <taxon>Schizopora</taxon>
    </lineage>
</organism>
<dbReference type="PANTHER" id="PTHR28011:SF1">
    <property type="entry name" value="NON-CLASSICAL EXPORT PROTEIN 1"/>
    <property type="match status" value="1"/>
</dbReference>
<dbReference type="Proteomes" id="UP000053477">
    <property type="component" value="Unassembled WGS sequence"/>
</dbReference>
<dbReference type="STRING" id="27342.A0A0H2R1S0"/>
<dbReference type="Pfam" id="PF11654">
    <property type="entry name" value="NCE101"/>
    <property type="match status" value="1"/>
</dbReference>
<dbReference type="OrthoDB" id="2155101at2759"/>
<feature type="coiled-coil region" evidence="1">
    <location>
        <begin position="53"/>
        <end position="86"/>
    </location>
</feature>
<dbReference type="InterPro" id="IPR024242">
    <property type="entry name" value="NCE101"/>
</dbReference>
<keyword evidence="3" id="KW-1185">Reference proteome</keyword>
<reference evidence="2 3" key="1">
    <citation type="submission" date="2015-04" db="EMBL/GenBank/DDBJ databases">
        <title>Complete genome sequence of Schizopora paradoxa KUC8140, a cosmopolitan wood degrader in East Asia.</title>
        <authorList>
            <consortium name="DOE Joint Genome Institute"/>
            <person name="Min B."/>
            <person name="Park H."/>
            <person name="Jang Y."/>
            <person name="Kim J.-J."/>
            <person name="Kim K.H."/>
            <person name="Pangilinan J."/>
            <person name="Lipzen A."/>
            <person name="Riley R."/>
            <person name="Grigoriev I.V."/>
            <person name="Spatafora J.W."/>
            <person name="Choi I.-G."/>
        </authorList>
    </citation>
    <scope>NUCLEOTIDE SEQUENCE [LARGE SCALE GENOMIC DNA]</scope>
    <source>
        <strain evidence="2 3">KUC8140</strain>
    </source>
</reference>
<proteinExistence type="predicted"/>
<dbReference type="GO" id="GO:0009306">
    <property type="term" value="P:protein secretion"/>
    <property type="evidence" value="ECO:0007669"/>
    <property type="project" value="InterPro"/>
</dbReference>
<dbReference type="InParanoid" id="A0A0H2R1S0"/>
<accession>A0A0H2R1S0</accession>
<sequence>MSLARAPYLLSKSLDPALGVFTGFFAYFLHETNPRTAPSSPDLRLTELVRWKLDKMSARRAASSDEKEDAEALKALAESLKAAEAEESRSST</sequence>
<dbReference type="EMBL" id="KQ086276">
    <property type="protein sequence ID" value="KLO05695.1"/>
    <property type="molecule type" value="Genomic_DNA"/>
</dbReference>
<name>A0A0H2R1S0_9AGAM</name>
<dbReference type="PANTHER" id="PTHR28011">
    <property type="entry name" value="NON-CLASSICAL EXPORT PROTEIN 1"/>
    <property type="match status" value="1"/>
</dbReference>
<gene>
    <name evidence="2" type="ORF">SCHPADRAFT_946694</name>
</gene>
<dbReference type="AlphaFoldDB" id="A0A0H2R1S0"/>
<protein>
    <submittedName>
        <fullName evidence="2">Uncharacterized protein</fullName>
    </submittedName>
</protein>